<dbReference type="KEGG" id="ddz:DSYM_15190"/>
<sequence>MATYLIAIGLIFAILAGGIAVQALYRRFAARHPELGPFREEKGCGSCTAGSGCRPSSCAPSRRD</sequence>
<dbReference type="Proteomes" id="UP000662914">
    <property type="component" value="Chromosome"/>
</dbReference>
<keyword evidence="2" id="KW-1133">Transmembrane helix</keyword>
<evidence type="ECO:0000256" key="2">
    <source>
        <dbReference type="SAM" id="Phobius"/>
    </source>
</evidence>
<evidence type="ECO:0000256" key="1">
    <source>
        <dbReference type="SAM" id="MobiDB-lite"/>
    </source>
</evidence>
<dbReference type="EMBL" id="AP021857">
    <property type="protein sequence ID" value="BBO20820.1"/>
    <property type="molecule type" value="Genomic_DNA"/>
</dbReference>
<reference evidence="3" key="1">
    <citation type="journal article" name="DNA Res.">
        <title>The physiological potential of anammox bacteria as revealed by their core genome structure.</title>
        <authorList>
            <person name="Okubo T."/>
            <person name="Toyoda A."/>
            <person name="Fukuhara K."/>
            <person name="Uchiyama I."/>
            <person name="Harigaya Y."/>
            <person name="Kuroiwa M."/>
            <person name="Suzuki T."/>
            <person name="Murakami Y."/>
            <person name="Suwa Y."/>
            <person name="Takami H."/>
        </authorList>
    </citation>
    <scope>NUCLEOTIDE SEQUENCE</scope>
    <source>
        <strain evidence="3">317325-3</strain>
    </source>
</reference>
<protein>
    <recommendedName>
        <fullName evidence="5">FeoB-associated Cys-rich membrane protein</fullName>
    </recommendedName>
</protein>
<gene>
    <name evidence="3" type="ORF">DSYM_15190</name>
</gene>
<dbReference type="AlphaFoldDB" id="A0A809QZI3"/>
<evidence type="ECO:0000313" key="4">
    <source>
        <dbReference type="Proteomes" id="UP000662914"/>
    </source>
</evidence>
<evidence type="ECO:0000313" key="3">
    <source>
        <dbReference type="EMBL" id="BBO20820.1"/>
    </source>
</evidence>
<evidence type="ECO:0008006" key="5">
    <source>
        <dbReference type="Google" id="ProtNLM"/>
    </source>
</evidence>
<accession>A0A809QZI3</accession>
<keyword evidence="2" id="KW-0472">Membrane</keyword>
<proteinExistence type="predicted"/>
<feature type="transmembrane region" description="Helical" evidence="2">
    <location>
        <begin position="6"/>
        <end position="25"/>
    </location>
</feature>
<organism evidence="3 4">
    <name type="scientific">Candidatus Desulfobacillus denitrificans</name>
    <dbReference type="NCBI Taxonomy" id="2608985"/>
    <lineage>
        <taxon>Bacteria</taxon>
        <taxon>Pseudomonadati</taxon>
        <taxon>Pseudomonadota</taxon>
        <taxon>Betaproteobacteria</taxon>
        <taxon>Candidatus Desulfobacillus</taxon>
    </lineage>
</organism>
<feature type="region of interest" description="Disordered" evidence="1">
    <location>
        <begin position="44"/>
        <end position="64"/>
    </location>
</feature>
<keyword evidence="2" id="KW-0812">Transmembrane</keyword>
<name>A0A809QZI3_9PROT</name>